<proteinExistence type="predicted"/>
<gene>
    <name evidence="2" type="ORF">OEA41_006607</name>
</gene>
<protein>
    <submittedName>
        <fullName evidence="2">Uncharacterized protein</fullName>
    </submittedName>
</protein>
<reference evidence="2" key="1">
    <citation type="submission" date="2022-11" db="EMBL/GenBank/DDBJ databases">
        <title>Chromosomal genome sequence assembly and mating type (MAT) locus characterization of the leprose asexual lichenized fungus Lepraria neglecta (Nyl.) Erichsen.</title>
        <authorList>
            <person name="Allen J.L."/>
            <person name="Pfeffer B."/>
        </authorList>
    </citation>
    <scope>NUCLEOTIDE SEQUENCE</scope>
    <source>
        <strain evidence="2">Allen 5258</strain>
    </source>
</reference>
<evidence type="ECO:0000313" key="2">
    <source>
        <dbReference type="EMBL" id="KAK3173278.1"/>
    </source>
</evidence>
<feature type="region of interest" description="Disordered" evidence="1">
    <location>
        <begin position="1"/>
        <end position="138"/>
    </location>
</feature>
<keyword evidence="3" id="KW-1185">Reference proteome</keyword>
<comment type="caution">
    <text evidence="2">The sequence shown here is derived from an EMBL/GenBank/DDBJ whole genome shotgun (WGS) entry which is preliminary data.</text>
</comment>
<dbReference type="Proteomes" id="UP001276659">
    <property type="component" value="Unassembled WGS sequence"/>
</dbReference>
<dbReference type="EMBL" id="JASNWA010000007">
    <property type="protein sequence ID" value="KAK3173278.1"/>
    <property type="molecule type" value="Genomic_DNA"/>
</dbReference>
<name>A0AAE0DN79_9LECA</name>
<sequence>MSQEYEGQDPIVLAQQAERDLNSHQAKHGYSSSDSATESGVDASATTKFPGSTVQVGSAASGAGDNREIPVEEGGDITSSGQPTKARDFEGPGGPETKQAMYEEANPGNDDVESNVRQGNETIRPAGQMSGHGSYGSS</sequence>
<evidence type="ECO:0000313" key="3">
    <source>
        <dbReference type="Proteomes" id="UP001276659"/>
    </source>
</evidence>
<accession>A0AAE0DN79</accession>
<evidence type="ECO:0000256" key="1">
    <source>
        <dbReference type="SAM" id="MobiDB-lite"/>
    </source>
</evidence>
<feature type="compositionally biased region" description="Polar residues" evidence="1">
    <location>
        <begin position="30"/>
        <end position="58"/>
    </location>
</feature>
<dbReference type="AlphaFoldDB" id="A0AAE0DN79"/>
<organism evidence="2 3">
    <name type="scientific">Lepraria neglecta</name>
    <dbReference type="NCBI Taxonomy" id="209136"/>
    <lineage>
        <taxon>Eukaryota</taxon>
        <taxon>Fungi</taxon>
        <taxon>Dikarya</taxon>
        <taxon>Ascomycota</taxon>
        <taxon>Pezizomycotina</taxon>
        <taxon>Lecanoromycetes</taxon>
        <taxon>OSLEUM clade</taxon>
        <taxon>Lecanoromycetidae</taxon>
        <taxon>Lecanorales</taxon>
        <taxon>Lecanorineae</taxon>
        <taxon>Stereocaulaceae</taxon>
        <taxon>Lepraria</taxon>
    </lineage>
</organism>